<feature type="chain" id="PRO_5003580870" evidence="16">
    <location>
        <begin position="28"/>
        <end position="498"/>
    </location>
</feature>
<gene>
    <name evidence="18" type="primary">NECTIN1</name>
</gene>
<feature type="domain" description="Ig-like" evidence="17">
    <location>
        <begin position="244"/>
        <end position="331"/>
    </location>
</feature>
<feature type="transmembrane region" description="Helical" evidence="15">
    <location>
        <begin position="354"/>
        <end position="376"/>
    </location>
</feature>
<evidence type="ECO:0000256" key="10">
    <source>
        <dbReference type="ARBA" id="ARBA00022989"/>
    </source>
</evidence>
<evidence type="ECO:0000256" key="1">
    <source>
        <dbReference type="ARBA" id="ARBA00004251"/>
    </source>
</evidence>
<reference evidence="18" key="3">
    <citation type="submission" date="2025-09" db="UniProtKB">
        <authorList>
            <consortium name="Ensembl"/>
        </authorList>
    </citation>
    <scope>IDENTIFICATION</scope>
</reference>
<feature type="compositionally biased region" description="Acidic residues" evidence="14">
    <location>
        <begin position="454"/>
        <end position="463"/>
    </location>
</feature>
<dbReference type="OMA" id="CVVNYHM"/>
<feature type="region of interest" description="Disordered" evidence="14">
    <location>
        <begin position="394"/>
        <end position="463"/>
    </location>
</feature>
<dbReference type="Gene3D" id="1.20.5.100">
    <property type="entry name" value="Cytochrome c1, transmembrane anchor, C-terminal"/>
    <property type="match status" value="1"/>
</dbReference>
<evidence type="ECO:0000256" key="5">
    <source>
        <dbReference type="ARBA" id="ARBA00022692"/>
    </source>
</evidence>
<dbReference type="STRING" id="7897.ENSLACP00000016200"/>
<dbReference type="FunFam" id="2.60.40.10:FF:000268">
    <property type="entry name" value="Nectin cell adhesion molecule 1"/>
    <property type="match status" value="1"/>
</dbReference>
<dbReference type="FunFam" id="2.60.40.10:FF:000304">
    <property type="entry name" value="Nectin cell adhesion molecule 1"/>
    <property type="match status" value="1"/>
</dbReference>
<dbReference type="EMBL" id="AFYH01011745">
    <property type="status" value="NOT_ANNOTATED_CDS"/>
    <property type="molecule type" value="Genomic_DNA"/>
</dbReference>
<dbReference type="Gene3D" id="2.60.40.10">
    <property type="entry name" value="Immunoglobulins"/>
    <property type="match status" value="3"/>
</dbReference>
<name>H3B2S9_LATCH</name>
<dbReference type="InterPro" id="IPR003598">
    <property type="entry name" value="Ig_sub2"/>
</dbReference>
<evidence type="ECO:0000256" key="14">
    <source>
        <dbReference type="SAM" id="MobiDB-lite"/>
    </source>
</evidence>
<keyword evidence="6 16" id="KW-0732">Signal</keyword>
<evidence type="ECO:0000259" key="17">
    <source>
        <dbReference type="PROSITE" id="PS50835"/>
    </source>
</evidence>
<dbReference type="GeneTree" id="ENSGT00940000156933"/>
<dbReference type="GO" id="GO:0005886">
    <property type="term" value="C:plasma membrane"/>
    <property type="evidence" value="ECO:0007669"/>
    <property type="project" value="UniProtKB-SubCell"/>
</dbReference>
<evidence type="ECO:0000256" key="12">
    <source>
        <dbReference type="ARBA" id="ARBA00023157"/>
    </source>
</evidence>
<dbReference type="EMBL" id="AFYH01011749">
    <property type="status" value="NOT_ANNOTATED_CDS"/>
    <property type="molecule type" value="Genomic_DNA"/>
</dbReference>
<keyword evidence="12" id="KW-1015">Disulfide bond</keyword>
<dbReference type="Pfam" id="PF08205">
    <property type="entry name" value="C2-set_2"/>
    <property type="match status" value="1"/>
</dbReference>
<dbReference type="EMBL" id="AFYH01011747">
    <property type="status" value="NOT_ANNOTATED_CDS"/>
    <property type="molecule type" value="Genomic_DNA"/>
</dbReference>
<keyword evidence="4" id="KW-1003">Cell membrane</keyword>
<dbReference type="Pfam" id="PF07686">
    <property type="entry name" value="V-set"/>
    <property type="match status" value="1"/>
</dbReference>
<evidence type="ECO:0000256" key="7">
    <source>
        <dbReference type="ARBA" id="ARBA00022737"/>
    </source>
</evidence>
<evidence type="ECO:0000313" key="18">
    <source>
        <dbReference type="Ensembl" id="ENSLACP00000016200.2"/>
    </source>
</evidence>
<dbReference type="Pfam" id="PF13895">
    <property type="entry name" value="Ig_2"/>
    <property type="match status" value="1"/>
</dbReference>
<sequence>MCRQVLGRSAAAAAVVLLALLSPVLQAQTVTVDEKVDGFIGDQVVLRCTFSNPDPKIKITQVTWQKANNGSKKNVAIFHPSMGVSVLPAYKDRVEFRKPSLTDATIKMSNLELEDEGAYICEFATFPTGNRENQVNLTVLAKPTNSMDPANNPIIAKSGQTDKIIIATCTSANGKPPGAITWETKLNGETVFREIRNTNGTSTVISQYLLAPSREAHQQQLTCVVNYQSDRTVRSHVLNVLYEPEVTIEGFDGNWYLKRADVKLTCKSDANPPATSFNWRVLNGSIPGNAEVQNNTLFFKGEVTYDLTGTYICEATNSVGTRSGLVEVNITELPNIPPTKDQQQPMESSHNTTIIGAVVGGVLLIAVAAAVVFIVLRRRQRTFKGDYSTKKHVFGNGYSKPGIPPHPPMTQNLQYPEDSDDEKKPAPFNSNYEEDRKMARDFDDDSKRPYFTVEEGETQEEYDDRTLSFQYDPEGPDMADDMISQNDGSVISKKEWYV</sequence>
<dbReference type="EMBL" id="AFYH01011746">
    <property type="status" value="NOT_ANNOTATED_CDS"/>
    <property type="molecule type" value="Genomic_DNA"/>
</dbReference>
<feature type="domain" description="Ig-like" evidence="17">
    <location>
        <begin position="143"/>
        <end position="234"/>
    </location>
</feature>
<keyword evidence="9" id="KW-0965">Cell junction</keyword>
<dbReference type="EMBL" id="AFYH01011750">
    <property type="status" value="NOT_ANNOTATED_CDS"/>
    <property type="molecule type" value="Genomic_DNA"/>
</dbReference>
<evidence type="ECO:0000256" key="4">
    <source>
        <dbReference type="ARBA" id="ARBA00022475"/>
    </source>
</evidence>
<accession>H3B2S9</accession>
<dbReference type="EMBL" id="AFYH01011742">
    <property type="status" value="NOT_ANNOTATED_CDS"/>
    <property type="molecule type" value="Genomic_DNA"/>
</dbReference>
<keyword evidence="19" id="KW-1185">Reference proteome</keyword>
<evidence type="ECO:0000256" key="15">
    <source>
        <dbReference type="SAM" id="Phobius"/>
    </source>
</evidence>
<dbReference type="FunCoup" id="H3B2S9">
    <property type="interactions" value="544"/>
</dbReference>
<dbReference type="InterPro" id="IPR036179">
    <property type="entry name" value="Ig-like_dom_sf"/>
</dbReference>
<keyword evidence="7" id="KW-0677">Repeat</keyword>
<dbReference type="EMBL" id="AFYH01011748">
    <property type="status" value="NOT_ANNOTATED_CDS"/>
    <property type="molecule type" value="Genomic_DNA"/>
</dbReference>
<evidence type="ECO:0000256" key="2">
    <source>
        <dbReference type="ARBA" id="ARBA00004536"/>
    </source>
</evidence>
<dbReference type="InterPro" id="IPR013162">
    <property type="entry name" value="CD80_C2-set"/>
</dbReference>
<dbReference type="GO" id="GO:0007156">
    <property type="term" value="P:homophilic cell adhesion via plasma membrane adhesion molecules"/>
    <property type="evidence" value="ECO:0007669"/>
    <property type="project" value="TreeGrafter"/>
</dbReference>
<dbReference type="AlphaFoldDB" id="H3B2S9"/>
<dbReference type="InterPro" id="IPR013783">
    <property type="entry name" value="Ig-like_fold"/>
</dbReference>
<protein>
    <submittedName>
        <fullName evidence="18">Nectin cell adhesion molecule 1</fullName>
    </submittedName>
</protein>
<dbReference type="PANTHER" id="PTHR23277:SF69">
    <property type="entry name" value="NECTIN-1"/>
    <property type="match status" value="1"/>
</dbReference>
<evidence type="ECO:0000256" key="3">
    <source>
        <dbReference type="ARBA" id="ARBA00007810"/>
    </source>
</evidence>
<evidence type="ECO:0000313" key="19">
    <source>
        <dbReference type="Proteomes" id="UP000008672"/>
    </source>
</evidence>
<dbReference type="CTD" id="557665"/>
<comment type="subcellular location">
    <subcellularLocation>
        <location evidence="2">Cell junction</location>
        <location evidence="2">Adherens junction</location>
    </subcellularLocation>
    <subcellularLocation>
        <location evidence="1">Cell membrane</location>
        <topology evidence="1">Single-pass type I membrane protein</topology>
    </subcellularLocation>
</comment>
<dbReference type="GeneID" id="102354111"/>
<dbReference type="Ensembl" id="ENSLACT00000016312.2">
    <property type="protein sequence ID" value="ENSLACP00000016200.2"/>
    <property type="gene ID" value="ENSLACG00000014271.2"/>
</dbReference>
<keyword evidence="11 15" id="KW-0472">Membrane</keyword>
<evidence type="ECO:0000256" key="6">
    <source>
        <dbReference type="ARBA" id="ARBA00022729"/>
    </source>
</evidence>
<evidence type="ECO:0000256" key="8">
    <source>
        <dbReference type="ARBA" id="ARBA00022889"/>
    </source>
</evidence>
<dbReference type="PROSITE" id="PS50835">
    <property type="entry name" value="IG_LIKE"/>
    <property type="match status" value="3"/>
</dbReference>
<keyword evidence="5 15" id="KW-0812">Transmembrane</keyword>
<feature type="domain" description="Ig-like" evidence="17">
    <location>
        <begin position="23"/>
        <end position="138"/>
    </location>
</feature>
<dbReference type="HOGENOM" id="CLU_029618_3_1_1"/>
<proteinExistence type="inferred from homology"/>
<dbReference type="SUPFAM" id="SSF48726">
    <property type="entry name" value="Immunoglobulin"/>
    <property type="match status" value="3"/>
</dbReference>
<dbReference type="SMART" id="SM00409">
    <property type="entry name" value="IG"/>
    <property type="match status" value="2"/>
</dbReference>
<dbReference type="GO" id="GO:0005912">
    <property type="term" value="C:adherens junction"/>
    <property type="evidence" value="ECO:0007669"/>
    <property type="project" value="UniProtKB-SubCell"/>
</dbReference>
<dbReference type="EMBL" id="AFYH01011744">
    <property type="status" value="NOT_ANNOTATED_CDS"/>
    <property type="molecule type" value="Genomic_DNA"/>
</dbReference>
<dbReference type="OrthoDB" id="8718740at2759"/>
<evidence type="ECO:0000256" key="13">
    <source>
        <dbReference type="ARBA" id="ARBA00023180"/>
    </source>
</evidence>
<keyword evidence="8" id="KW-0130">Cell adhesion</keyword>
<dbReference type="eggNOG" id="ENOG502QVRJ">
    <property type="taxonomic scope" value="Eukaryota"/>
</dbReference>
<dbReference type="InterPro" id="IPR051427">
    <property type="entry name" value="Nectin/Nectin-like"/>
</dbReference>
<keyword evidence="10 15" id="KW-1133">Transmembrane helix</keyword>
<dbReference type="InterPro" id="IPR013106">
    <property type="entry name" value="Ig_V-set"/>
</dbReference>
<dbReference type="InParanoid" id="H3B2S9"/>
<keyword evidence="13" id="KW-0325">Glycoprotein</keyword>
<dbReference type="InterPro" id="IPR007110">
    <property type="entry name" value="Ig-like_dom"/>
</dbReference>
<dbReference type="SMART" id="SM00406">
    <property type="entry name" value="IGv"/>
    <property type="match status" value="1"/>
</dbReference>
<dbReference type="SMART" id="SM00408">
    <property type="entry name" value="IGc2"/>
    <property type="match status" value="2"/>
</dbReference>
<reference evidence="18" key="2">
    <citation type="submission" date="2025-08" db="UniProtKB">
        <authorList>
            <consortium name="Ensembl"/>
        </authorList>
    </citation>
    <scope>IDENTIFICATION</scope>
</reference>
<dbReference type="PANTHER" id="PTHR23277">
    <property type="entry name" value="NECTIN-RELATED"/>
    <property type="match status" value="1"/>
</dbReference>
<evidence type="ECO:0000256" key="16">
    <source>
        <dbReference type="SAM" id="SignalP"/>
    </source>
</evidence>
<dbReference type="InterPro" id="IPR003599">
    <property type="entry name" value="Ig_sub"/>
</dbReference>
<evidence type="ECO:0000256" key="9">
    <source>
        <dbReference type="ARBA" id="ARBA00022949"/>
    </source>
</evidence>
<organism evidence="18 19">
    <name type="scientific">Latimeria chalumnae</name>
    <name type="common">Coelacanth</name>
    <dbReference type="NCBI Taxonomy" id="7897"/>
    <lineage>
        <taxon>Eukaryota</taxon>
        <taxon>Metazoa</taxon>
        <taxon>Chordata</taxon>
        <taxon>Craniata</taxon>
        <taxon>Vertebrata</taxon>
        <taxon>Euteleostomi</taxon>
        <taxon>Coelacanthiformes</taxon>
        <taxon>Coelacanthidae</taxon>
        <taxon>Latimeria</taxon>
    </lineage>
</organism>
<dbReference type="EMBL" id="AFYH01011751">
    <property type="status" value="NOT_ANNOTATED_CDS"/>
    <property type="molecule type" value="Genomic_DNA"/>
</dbReference>
<evidence type="ECO:0000256" key="11">
    <source>
        <dbReference type="ARBA" id="ARBA00023136"/>
    </source>
</evidence>
<feature type="signal peptide" evidence="16">
    <location>
        <begin position="1"/>
        <end position="27"/>
    </location>
</feature>
<reference evidence="19" key="1">
    <citation type="submission" date="2011-08" db="EMBL/GenBank/DDBJ databases">
        <title>The draft genome of Latimeria chalumnae.</title>
        <authorList>
            <person name="Di Palma F."/>
            <person name="Alfoldi J."/>
            <person name="Johnson J."/>
            <person name="Berlin A."/>
            <person name="Gnerre S."/>
            <person name="Jaffe D."/>
            <person name="MacCallum I."/>
            <person name="Young S."/>
            <person name="Walker B.J."/>
            <person name="Lander E."/>
            <person name="Lindblad-Toh K."/>
        </authorList>
    </citation>
    <scope>NUCLEOTIDE SEQUENCE [LARGE SCALE GENOMIC DNA]</scope>
    <source>
        <strain evidence="19">Wild caught</strain>
    </source>
</reference>
<feature type="compositionally biased region" description="Basic and acidic residues" evidence="14">
    <location>
        <begin position="433"/>
        <end position="448"/>
    </location>
</feature>
<dbReference type="EMBL" id="AFYH01011743">
    <property type="status" value="NOT_ANNOTATED_CDS"/>
    <property type="molecule type" value="Genomic_DNA"/>
</dbReference>
<dbReference type="Bgee" id="ENSLACG00000014271">
    <property type="expression patterns" value="Expressed in pectoral fin and 1 other cell type or tissue"/>
</dbReference>
<dbReference type="GO" id="GO:0007157">
    <property type="term" value="P:heterophilic cell-cell adhesion via plasma membrane cell adhesion molecules"/>
    <property type="evidence" value="ECO:0007669"/>
    <property type="project" value="TreeGrafter"/>
</dbReference>
<dbReference type="GO" id="GO:1902414">
    <property type="term" value="P:protein localization to cell junction"/>
    <property type="evidence" value="ECO:0007669"/>
    <property type="project" value="TreeGrafter"/>
</dbReference>
<comment type="similarity">
    <text evidence="3">Belongs to the nectin family.</text>
</comment>
<dbReference type="Proteomes" id="UP000008672">
    <property type="component" value="Unassembled WGS sequence"/>
</dbReference>